<organism evidence="3 4">
    <name type="scientific">Roseibium denhamense</name>
    <dbReference type="NCBI Taxonomy" id="76305"/>
    <lineage>
        <taxon>Bacteria</taxon>
        <taxon>Pseudomonadati</taxon>
        <taxon>Pseudomonadota</taxon>
        <taxon>Alphaproteobacteria</taxon>
        <taxon>Hyphomicrobiales</taxon>
        <taxon>Stappiaceae</taxon>
        <taxon>Roseibium</taxon>
    </lineage>
</organism>
<evidence type="ECO:0000313" key="3">
    <source>
        <dbReference type="EMBL" id="SMP25227.1"/>
    </source>
</evidence>
<dbReference type="RefSeq" id="WP_155194037.1">
    <property type="nucleotide sequence ID" value="NZ_BAAAEA010000002.1"/>
</dbReference>
<reference evidence="3 4" key="1">
    <citation type="submission" date="2017-05" db="EMBL/GenBank/DDBJ databases">
        <authorList>
            <person name="Varghese N."/>
            <person name="Submissions S."/>
        </authorList>
    </citation>
    <scope>NUCLEOTIDE SEQUENCE [LARGE SCALE GENOMIC DNA]</scope>
    <source>
        <strain evidence="3 4">DSM 15949</strain>
    </source>
</reference>
<dbReference type="Gene3D" id="2.30.180.10">
    <property type="entry name" value="FAS1 domain"/>
    <property type="match status" value="1"/>
</dbReference>
<gene>
    <name evidence="3" type="ORF">SAMN06265374_2534</name>
</gene>
<dbReference type="SUPFAM" id="SSF82153">
    <property type="entry name" value="FAS1 domain"/>
    <property type="match status" value="1"/>
</dbReference>
<dbReference type="PROSITE" id="PS50213">
    <property type="entry name" value="FAS1"/>
    <property type="match status" value="1"/>
</dbReference>
<feature type="signal peptide" evidence="1">
    <location>
        <begin position="1"/>
        <end position="22"/>
    </location>
</feature>
<dbReference type="Proteomes" id="UP001157914">
    <property type="component" value="Unassembled WGS sequence"/>
</dbReference>
<dbReference type="SMART" id="SM00554">
    <property type="entry name" value="FAS1"/>
    <property type="match status" value="1"/>
</dbReference>
<dbReference type="Pfam" id="PF02469">
    <property type="entry name" value="Fasciclin"/>
    <property type="match status" value="1"/>
</dbReference>
<keyword evidence="1" id="KW-0732">Signal</keyword>
<accession>A0ABY1P338</accession>
<dbReference type="EMBL" id="FXTT01000003">
    <property type="protein sequence ID" value="SMP25227.1"/>
    <property type="molecule type" value="Genomic_DNA"/>
</dbReference>
<evidence type="ECO:0000256" key="1">
    <source>
        <dbReference type="SAM" id="SignalP"/>
    </source>
</evidence>
<proteinExistence type="predicted"/>
<feature type="domain" description="FAS1" evidence="2">
    <location>
        <begin position="24"/>
        <end position="156"/>
    </location>
</feature>
<dbReference type="InterPro" id="IPR036378">
    <property type="entry name" value="FAS1_dom_sf"/>
</dbReference>
<dbReference type="InterPro" id="IPR050904">
    <property type="entry name" value="Adhesion/Biosynth-related"/>
</dbReference>
<feature type="chain" id="PRO_5045463813" evidence="1">
    <location>
        <begin position="23"/>
        <end position="161"/>
    </location>
</feature>
<comment type="caution">
    <text evidence="3">The sequence shown here is derived from an EMBL/GenBank/DDBJ whole genome shotgun (WGS) entry which is preliminary data.</text>
</comment>
<evidence type="ECO:0000313" key="4">
    <source>
        <dbReference type="Proteomes" id="UP001157914"/>
    </source>
</evidence>
<keyword evidence="4" id="KW-1185">Reference proteome</keyword>
<protein>
    <submittedName>
        <fullName evidence="3">Uncaracterized surface protein containing fasciclin (FAS1) repeats</fullName>
    </submittedName>
</protein>
<name>A0ABY1P338_9HYPH</name>
<dbReference type="PANTHER" id="PTHR10900">
    <property type="entry name" value="PERIOSTIN-RELATED"/>
    <property type="match status" value="1"/>
</dbReference>
<dbReference type="InterPro" id="IPR000782">
    <property type="entry name" value="FAS1_domain"/>
</dbReference>
<sequence length="161" mass="16535">MKFIQKIILAFALIVPLTAAKAGEKDIVDTAVGAGSFTTLVAAVQAADLVDTLKGDGPFTVFAPTDEAFAALPAGTVDNLLKPENKDQLVAILTYHVIPGAVMSTDIAGKTLDVETVEGNTINVNATDGVKINSANVVTADIKASNGVIHVIDAVILPPAE</sequence>
<dbReference type="PANTHER" id="PTHR10900:SF77">
    <property type="entry name" value="FI19380P1"/>
    <property type="match status" value="1"/>
</dbReference>
<evidence type="ECO:0000259" key="2">
    <source>
        <dbReference type="PROSITE" id="PS50213"/>
    </source>
</evidence>